<dbReference type="Proteomes" id="UP000004095">
    <property type="component" value="Unassembled WGS sequence"/>
</dbReference>
<proteinExistence type="predicted"/>
<dbReference type="AlphaFoldDB" id="A1ZD76"/>
<accession>A1ZD76</accession>
<reference evidence="1 2" key="1">
    <citation type="submission" date="2007-01" db="EMBL/GenBank/DDBJ databases">
        <authorList>
            <person name="Haygood M."/>
            <person name="Podell S."/>
            <person name="Anderson C."/>
            <person name="Hopkinson B."/>
            <person name="Roe K."/>
            <person name="Barbeau K."/>
            <person name="Gaasterland T."/>
            <person name="Ferriera S."/>
            <person name="Johnson J."/>
            <person name="Kravitz S."/>
            <person name="Beeson K."/>
            <person name="Sutton G."/>
            <person name="Rogers Y.-H."/>
            <person name="Friedman R."/>
            <person name="Frazier M."/>
            <person name="Venter J.C."/>
        </authorList>
    </citation>
    <scope>NUCLEOTIDE SEQUENCE [LARGE SCALE GENOMIC DNA]</scope>
    <source>
        <strain evidence="1 2">ATCC 23134</strain>
    </source>
</reference>
<comment type="caution">
    <text evidence="1">The sequence shown here is derived from an EMBL/GenBank/DDBJ whole genome shotgun (WGS) entry which is preliminary data.</text>
</comment>
<evidence type="ECO:0000313" key="1">
    <source>
        <dbReference type="EMBL" id="EAY31615.1"/>
    </source>
</evidence>
<protein>
    <submittedName>
        <fullName evidence="1">Uncharacterized protein</fullName>
    </submittedName>
</protein>
<gene>
    <name evidence="1" type="ORF">M23134_05121</name>
</gene>
<organism evidence="1 2">
    <name type="scientific">Microscilla marina ATCC 23134</name>
    <dbReference type="NCBI Taxonomy" id="313606"/>
    <lineage>
        <taxon>Bacteria</taxon>
        <taxon>Pseudomonadati</taxon>
        <taxon>Bacteroidota</taxon>
        <taxon>Cytophagia</taxon>
        <taxon>Cytophagales</taxon>
        <taxon>Microscillaceae</taxon>
        <taxon>Microscilla</taxon>
    </lineage>
</organism>
<keyword evidence="2" id="KW-1185">Reference proteome</keyword>
<sequence length="43" mass="4951">MTLTDDYDQMFWQESYCHRASMGFIATIDTQLTHKGAVFFVSG</sequence>
<name>A1ZD76_MICM2</name>
<dbReference type="EMBL" id="AAWS01000002">
    <property type="protein sequence ID" value="EAY31615.1"/>
    <property type="molecule type" value="Genomic_DNA"/>
</dbReference>
<evidence type="ECO:0000313" key="2">
    <source>
        <dbReference type="Proteomes" id="UP000004095"/>
    </source>
</evidence>